<accession>A0A6M2DBV4</accession>
<organism evidence="1">
    <name type="scientific">Rhipicephalus microplus</name>
    <name type="common">Cattle tick</name>
    <name type="synonym">Boophilus microplus</name>
    <dbReference type="NCBI Taxonomy" id="6941"/>
    <lineage>
        <taxon>Eukaryota</taxon>
        <taxon>Metazoa</taxon>
        <taxon>Ecdysozoa</taxon>
        <taxon>Arthropoda</taxon>
        <taxon>Chelicerata</taxon>
        <taxon>Arachnida</taxon>
        <taxon>Acari</taxon>
        <taxon>Parasitiformes</taxon>
        <taxon>Ixodida</taxon>
        <taxon>Ixodoidea</taxon>
        <taxon>Ixodidae</taxon>
        <taxon>Rhipicephalinae</taxon>
        <taxon>Rhipicephalus</taxon>
        <taxon>Boophilus</taxon>
    </lineage>
</organism>
<sequence>MCLRKMIWSAECCCIDILFLLVLDVHHVVSLEVFLRKHHNCSSAGIDGLKLRDCAQSSPIFYQRINL</sequence>
<dbReference type="EMBL" id="GHWJ01010908">
    <property type="protein sequence ID" value="NOV43645.1"/>
    <property type="molecule type" value="Transcribed_RNA"/>
</dbReference>
<protein>
    <submittedName>
        <fullName evidence="1">Putative secreted protein</fullName>
    </submittedName>
</protein>
<dbReference type="AlphaFoldDB" id="A0A6M2DBV4"/>
<proteinExistence type="predicted"/>
<evidence type="ECO:0000313" key="1">
    <source>
        <dbReference type="EMBL" id="NOV43645.1"/>
    </source>
</evidence>
<name>A0A6M2DBV4_RHIMP</name>
<reference evidence="1" key="1">
    <citation type="submission" date="2019-09" db="EMBL/GenBank/DDBJ databases">
        <title>Organ-specific transcriptomic study of the physiology of the cattle tick, Rhipicephalus microplus.</title>
        <authorList>
            <person name="Tirloni L."/>
            <person name="Braz G."/>
            <person name="Gandara A.C.P."/>
            <person name="Sabadin G.A."/>
            <person name="da Silva R.M."/>
            <person name="Guizzo M.G."/>
            <person name="Machado J.A."/>
            <person name="Costa E.P."/>
            <person name="Gomes H.F."/>
            <person name="Moraes J."/>
            <person name="Mota M.B.S."/>
            <person name="Mesquita R.D."/>
            <person name="Alvarenga P.H."/>
            <person name="Alves F."/>
            <person name="Seixas A."/>
            <person name="da Fonseca R.N."/>
            <person name="Fogaca A."/>
            <person name="Logullo C."/>
            <person name="Tanaka A."/>
            <person name="Daffre S."/>
            <person name="Termignoni C."/>
            <person name="Vaz I.S.Jr."/>
            <person name="Oliveira P.L."/>
            <person name="Ribeiro J.M."/>
        </authorList>
    </citation>
    <scope>NUCLEOTIDE SEQUENCE</scope>
    <source>
        <strain evidence="1">Porto Alegre</strain>
    </source>
</reference>